<dbReference type="Pfam" id="PF04397">
    <property type="entry name" value="LytTR"/>
    <property type="match status" value="1"/>
</dbReference>
<dbReference type="InterPro" id="IPR046947">
    <property type="entry name" value="LytR-like"/>
</dbReference>
<dbReference type="InterPro" id="IPR011006">
    <property type="entry name" value="CheY-like_superfamily"/>
</dbReference>
<accession>A0A6G9AYV9</accession>
<dbReference type="Gene3D" id="3.40.50.2300">
    <property type="match status" value="1"/>
</dbReference>
<dbReference type="GO" id="GO:0003677">
    <property type="term" value="F:DNA binding"/>
    <property type="evidence" value="ECO:0007669"/>
    <property type="project" value="InterPro"/>
</dbReference>
<evidence type="ECO:0000259" key="3">
    <source>
        <dbReference type="PROSITE" id="PS50930"/>
    </source>
</evidence>
<evidence type="ECO:0000256" key="1">
    <source>
        <dbReference type="PROSITE-ProRule" id="PRU00169"/>
    </source>
</evidence>
<protein>
    <submittedName>
        <fullName evidence="4">Response regulator</fullName>
    </submittedName>
</protein>
<dbReference type="RefSeq" id="WP_167218191.1">
    <property type="nucleotide sequence ID" value="NZ_CP050063.1"/>
</dbReference>
<evidence type="ECO:0000313" key="5">
    <source>
        <dbReference type="Proteomes" id="UP000501802"/>
    </source>
</evidence>
<dbReference type="PROSITE" id="PS50930">
    <property type="entry name" value="HTH_LYTTR"/>
    <property type="match status" value="1"/>
</dbReference>
<dbReference type="GO" id="GO:0000156">
    <property type="term" value="F:phosphorelay response regulator activity"/>
    <property type="evidence" value="ECO:0007669"/>
    <property type="project" value="InterPro"/>
</dbReference>
<dbReference type="EMBL" id="CP050063">
    <property type="protein sequence ID" value="QIP17383.1"/>
    <property type="molecule type" value="Genomic_DNA"/>
</dbReference>
<keyword evidence="5" id="KW-1185">Reference proteome</keyword>
<organism evidence="4 5">
    <name type="scientific">Spirosoma aureum</name>
    <dbReference type="NCBI Taxonomy" id="2692134"/>
    <lineage>
        <taxon>Bacteria</taxon>
        <taxon>Pseudomonadati</taxon>
        <taxon>Bacteroidota</taxon>
        <taxon>Cytophagia</taxon>
        <taxon>Cytophagales</taxon>
        <taxon>Cytophagaceae</taxon>
        <taxon>Spirosoma</taxon>
    </lineage>
</organism>
<feature type="domain" description="HTH LytTR-type" evidence="3">
    <location>
        <begin position="128"/>
        <end position="232"/>
    </location>
</feature>
<reference evidence="4 5" key="1">
    <citation type="submission" date="2020-03" db="EMBL/GenBank/DDBJ databases">
        <authorList>
            <person name="Kim M.K."/>
        </authorList>
    </citation>
    <scope>NUCLEOTIDE SEQUENCE [LARGE SCALE GENOMIC DNA]</scope>
    <source>
        <strain evidence="4 5">BT328</strain>
    </source>
</reference>
<dbReference type="Proteomes" id="UP000501802">
    <property type="component" value="Chromosome"/>
</dbReference>
<feature type="domain" description="Response regulatory" evidence="2">
    <location>
        <begin position="5"/>
        <end position="116"/>
    </location>
</feature>
<name>A0A6G9AYV9_9BACT</name>
<dbReference type="PANTHER" id="PTHR37299:SF1">
    <property type="entry name" value="STAGE 0 SPORULATION PROTEIN A HOMOLOG"/>
    <property type="match status" value="1"/>
</dbReference>
<dbReference type="InterPro" id="IPR001789">
    <property type="entry name" value="Sig_transdc_resp-reg_receiver"/>
</dbReference>
<keyword evidence="1" id="KW-0597">Phosphoprotein</keyword>
<feature type="modified residue" description="4-aspartylphosphate" evidence="1">
    <location>
        <position position="56"/>
    </location>
</feature>
<evidence type="ECO:0000313" key="4">
    <source>
        <dbReference type="EMBL" id="QIP17383.1"/>
    </source>
</evidence>
<dbReference type="Gene3D" id="2.40.50.1020">
    <property type="entry name" value="LytTr DNA-binding domain"/>
    <property type="match status" value="1"/>
</dbReference>
<dbReference type="SMART" id="SM00850">
    <property type="entry name" value="LytTR"/>
    <property type="match status" value="1"/>
</dbReference>
<dbReference type="AlphaFoldDB" id="A0A6G9AYV9"/>
<dbReference type="InterPro" id="IPR007492">
    <property type="entry name" value="LytTR_DNA-bd_dom"/>
</dbReference>
<dbReference type="SMART" id="SM00448">
    <property type="entry name" value="REC"/>
    <property type="match status" value="1"/>
</dbReference>
<dbReference type="PROSITE" id="PS50110">
    <property type="entry name" value="RESPONSE_REGULATORY"/>
    <property type="match status" value="1"/>
</dbReference>
<sequence length="232" mass="27043">MKKISVLIIDDERHARMELKRLIAGFPELDCIGEARNADEAQQLIEDKHPDLLFLDIQMPERSGFELLQALDNVPEVIFVTAFDQYAIKAFDVNALDYLLKPIRAERFAQAIAKLTMKAAFSGQNKQIFVKDRDQYHFIRWEKVYLIESMDNYARLFFEEKKVWLKRSLNQLVKTLDEAMFFRINRAQVVNMHFIQTINTSENSRLTITLTTGQTLKVSQRQSARLKNAGKI</sequence>
<evidence type="ECO:0000259" key="2">
    <source>
        <dbReference type="PROSITE" id="PS50110"/>
    </source>
</evidence>
<dbReference type="KEGG" id="spib:G8759_34460"/>
<dbReference type="SUPFAM" id="SSF52172">
    <property type="entry name" value="CheY-like"/>
    <property type="match status" value="1"/>
</dbReference>
<dbReference type="PANTHER" id="PTHR37299">
    <property type="entry name" value="TRANSCRIPTIONAL REGULATOR-RELATED"/>
    <property type="match status" value="1"/>
</dbReference>
<gene>
    <name evidence="4" type="ORF">G8759_34460</name>
</gene>
<dbReference type="Pfam" id="PF00072">
    <property type="entry name" value="Response_reg"/>
    <property type="match status" value="1"/>
</dbReference>
<proteinExistence type="predicted"/>